<feature type="non-terminal residue" evidence="2">
    <location>
        <position position="1"/>
    </location>
</feature>
<organism evidence="2 3">
    <name type="scientific">Haematococcus lacustris</name>
    <name type="common">Green alga</name>
    <name type="synonym">Haematococcus pluvialis</name>
    <dbReference type="NCBI Taxonomy" id="44745"/>
    <lineage>
        <taxon>Eukaryota</taxon>
        <taxon>Viridiplantae</taxon>
        <taxon>Chlorophyta</taxon>
        <taxon>core chlorophytes</taxon>
        <taxon>Chlorophyceae</taxon>
        <taxon>CS clade</taxon>
        <taxon>Chlamydomonadales</taxon>
        <taxon>Haematococcaceae</taxon>
        <taxon>Haematococcus</taxon>
    </lineage>
</organism>
<feature type="region of interest" description="Disordered" evidence="1">
    <location>
        <begin position="56"/>
        <end position="85"/>
    </location>
</feature>
<evidence type="ECO:0000256" key="1">
    <source>
        <dbReference type="SAM" id="MobiDB-lite"/>
    </source>
</evidence>
<gene>
    <name evidence="2" type="ORF">HaLaN_30581</name>
</gene>
<feature type="non-terminal residue" evidence="2">
    <location>
        <position position="85"/>
    </location>
</feature>
<dbReference type="EMBL" id="BLLF01005691">
    <property type="protein sequence ID" value="GFH31520.1"/>
    <property type="molecule type" value="Genomic_DNA"/>
</dbReference>
<protein>
    <submittedName>
        <fullName evidence="2">Uncharacterized protein</fullName>
    </submittedName>
</protein>
<sequence length="85" mass="9372">MQQPAVDDDDGTPVKEGELGEAVAKELGAYFQSEEGAGAFKLALRNFLMGALAQHGLQDKQHHRQRPRGRRHHRVVRCTAQADPA</sequence>
<accession>A0A6A0AF53</accession>
<evidence type="ECO:0000313" key="3">
    <source>
        <dbReference type="Proteomes" id="UP000485058"/>
    </source>
</evidence>
<dbReference type="Proteomes" id="UP000485058">
    <property type="component" value="Unassembled WGS sequence"/>
</dbReference>
<keyword evidence="3" id="KW-1185">Reference proteome</keyword>
<comment type="caution">
    <text evidence="2">The sequence shown here is derived from an EMBL/GenBank/DDBJ whole genome shotgun (WGS) entry which is preliminary data.</text>
</comment>
<dbReference type="AlphaFoldDB" id="A0A6A0AF53"/>
<evidence type="ECO:0000313" key="2">
    <source>
        <dbReference type="EMBL" id="GFH31520.1"/>
    </source>
</evidence>
<reference evidence="2 3" key="1">
    <citation type="submission" date="2020-02" db="EMBL/GenBank/DDBJ databases">
        <title>Draft genome sequence of Haematococcus lacustris strain NIES-144.</title>
        <authorList>
            <person name="Morimoto D."/>
            <person name="Nakagawa S."/>
            <person name="Yoshida T."/>
            <person name="Sawayama S."/>
        </authorList>
    </citation>
    <scope>NUCLEOTIDE SEQUENCE [LARGE SCALE GENOMIC DNA]</scope>
    <source>
        <strain evidence="2 3">NIES-144</strain>
    </source>
</reference>
<proteinExistence type="predicted"/>
<name>A0A6A0AF53_HAELA</name>
<feature type="compositionally biased region" description="Basic residues" evidence="1">
    <location>
        <begin position="61"/>
        <end position="76"/>
    </location>
</feature>